<comment type="caution">
    <text evidence="1">The sequence shown here is derived from an EMBL/GenBank/DDBJ whole genome shotgun (WGS) entry which is preliminary data.</text>
</comment>
<dbReference type="Proteomes" id="UP000796880">
    <property type="component" value="Unassembled WGS sequence"/>
</dbReference>
<protein>
    <submittedName>
        <fullName evidence="1">Uncharacterized protein</fullName>
    </submittedName>
</protein>
<keyword evidence="2" id="KW-1185">Reference proteome</keyword>
<evidence type="ECO:0000313" key="2">
    <source>
        <dbReference type="Proteomes" id="UP000796880"/>
    </source>
</evidence>
<sequence>MISEDQSSPSSSSLKDKLFKSSTCLSGCFSISSSVHHEILDNEEGRIIHTPRSTYYWLKSTAHELPEIRDRCRNLIFRIGRGRRNLNSGDFRYDPSSYALNFDDDSRDDEFPLRDFSSRLPPSPPIRSLPQCVAGPASLRREIVGFS</sequence>
<dbReference type="EMBL" id="VOIH02000005">
    <property type="protein sequence ID" value="KAF3447068.1"/>
    <property type="molecule type" value="Genomic_DNA"/>
</dbReference>
<accession>A0A8K0MIM6</accession>
<reference evidence="1" key="1">
    <citation type="submission" date="2020-03" db="EMBL/GenBank/DDBJ databases">
        <title>A high-quality chromosome-level genome assembly of a woody plant with both climbing and erect habits, Rhamnella rubrinervis.</title>
        <authorList>
            <person name="Lu Z."/>
            <person name="Yang Y."/>
            <person name="Zhu X."/>
            <person name="Sun Y."/>
        </authorList>
    </citation>
    <scope>NUCLEOTIDE SEQUENCE</scope>
    <source>
        <strain evidence="1">BYM</strain>
        <tissue evidence="1">Leaf</tissue>
    </source>
</reference>
<organism evidence="1 2">
    <name type="scientific">Rhamnella rubrinervis</name>
    <dbReference type="NCBI Taxonomy" id="2594499"/>
    <lineage>
        <taxon>Eukaryota</taxon>
        <taxon>Viridiplantae</taxon>
        <taxon>Streptophyta</taxon>
        <taxon>Embryophyta</taxon>
        <taxon>Tracheophyta</taxon>
        <taxon>Spermatophyta</taxon>
        <taxon>Magnoliopsida</taxon>
        <taxon>eudicotyledons</taxon>
        <taxon>Gunneridae</taxon>
        <taxon>Pentapetalae</taxon>
        <taxon>rosids</taxon>
        <taxon>fabids</taxon>
        <taxon>Rosales</taxon>
        <taxon>Rhamnaceae</taxon>
        <taxon>rhamnoid group</taxon>
        <taxon>Rhamneae</taxon>
        <taxon>Rhamnella</taxon>
    </lineage>
</organism>
<gene>
    <name evidence="1" type="ORF">FNV43_RR12248</name>
</gene>
<dbReference type="OrthoDB" id="657187at2759"/>
<dbReference type="PANTHER" id="PTHR33168">
    <property type="entry name" value="STRESS INDUCED PROTEIN-RELATED"/>
    <property type="match status" value="1"/>
</dbReference>
<dbReference type="AlphaFoldDB" id="A0A8K0MIM6"/>
<name>A0A8K0MIM6_9ROSA</name>
<evidence type="ECO:0000313" key="1">
    <source>
        <dbReference type="EMBL" id="KAF3447068.1"/>
    </source>
</evidence>
<proteinExistence type="predicted"/>